<dbReference type="AlphaFoldDB" id="A0AAE1KDD3"/>
<organism evidence="7 8">
    <name type="scientific">Petrolisthes cinctipes</name>
    <name type="common">Flat porcelain crab</name>
    <dbReference type="NCBI Taxonomy" id="88211"/>
    <lineage>
        <taxon>Eukaryota</taxon>
        <taxon>Metazoa</taxon>
        <taxon>Ecdysozoa</taxon>
        <taxon>Arthropoda</taxon>
        <taxon>Crustacea</taxon>
        <taxon>Multicrustacea</taxon>
        <taxon>Malacostraca</taxon>
        <taxon>Eumalacostraca</taxon>
        <taxon>Eucarida</taxon>
        <taxon>Decapoda</taxon>
        <taxon>Pleocyemata</taxon>
        <taxon>Anomura</taxon>
        <taxon>Galatheoidea</taxon>
        <taxon>Porcellanidae</taxon>
        <taxon>Petrolisthes</taxon>
    </lineage>
</organism>
<evidence type="ECO:0000256" key="3">
    <source>
        <dbReference type="ARBA" id="ARBA00023242"/>
    </source>
</evidence>
<comment type="subcellular location">
    <subcellularLocation>
        <location evidence="1">Nucleus</location>
    </subcellularLocation>
</comment>
<dbReference type="GO" id="GO:0005847">
    <property type="term" value="C:mRNA cleavage and polyadenylation specificity factor complex"/>
    <property type="evidence" value="ECO:0007669"/>
    <property type="project" value="TreeGrafter"/>
</dbReference>
<dbReference type="PANTHER" id="PTHR15245:SF20">
    <property type="entry name" value="SYMPLEKIN"/>
    <property type="match status" value="1"/>
</dbReference>
<keyword evidence="8" id="KW-1185">Reference proteome</keyword>
<dbReference type="Pfam" id="PF11935">
    <property type="entry name" value="SYMPK_PTA1_N"/>
    <property type="match status" value="1"/>
</dbReference>
<feature type="compositionally biased region" description="Basic and acidic residues" evidence="4">
    <location>
        <begin position="338"/>
        <end position="352"/>
    </location>
</feature>
<reference evidence="7" key="1">
    <citation type="submission" date="2023-10" db="EMBL/GenBank/DDBJ databases">
        <title>Genome assemblies of two species of porcelain crab, Petrolisthes cinctipes and Petrolisthes manimaculis (Anomura: Porcellanidae).</title>
        <authorList>
            <person name="Angst P."/>
        </authorList>
    </citation>
    <scope>NUCLEOTIDE SEQUENCE</scope>
    <source>
        <strain evidence="7">PB745_01</strain>
        <tissue evidence="7">Gill</tissue>
    </source>
</reference>
<evidence type="ECO:0008006" key="9">
    <source>
        <dbReference type="Google" id="ProtNLM"/>
    </source>
</evidence>
<feature type="compositionally biased region" description="Low complexity" evidence="4">
    <location>
        <begin position="353"/>
        <end position="376"/>
    </location>
</feature>
<proteinExistence type="predicted"/>
<evidence type="ECO:0000313" key="7">
    <source>
        <dbReference type="EMBL" id="KAK3869498.1"/>
    </source>
</evidence>
<evidence type="ECO:0000259" key="5">
    <source>
        <dbReference type="Pfam" id="PF11935"/>
    </source>
</evidence>
<keyword evidence="3" id="KW-0539">Nucleus</keyword>
<gene>
    <name evidence="7" type="ORF">Pcinc_025194</name>
</gene>
<dbReference type="InterPro" id="IPR022075">
    <property type="entry name" value="Symplekin_C"/>
</dbReference>
<comment type="caution">
    <text evidence="7">The sequence shown here is derived from an EMBL/GenBank/DDBJ whole genome shotgun (WGS) entry which is preliminary data.</text>
</comment>
<dbReference type="Gene3D" id="1.25.10.10">
    <property type="entry name" value="Leucine-rich Repeat Variant"/>
    <property type="match status" value="1"/>
</dbReference>
<accession>A0AAE1KDD3</accession>
<feature type="region of interest" description="Disordered" evidence="4">
    <location>
        <begin position="311"/>
        <end position="376"/>
    </location>
</feature>
<dbReference type="InterPro" id="IPR011989">
    <property type="entry name" value="ARM-like"/>
</dbReference>
<dbReference type="InterPro" id="IPR016024">
    <property type="entry name" value="ARM-type_fold"/>
</dbReference>
<evidence type="ECO:0000313" key="8">
    <source>
        <dbReference type="Proteomes" id="UP001286313"/>
    </source>
</evidence>
<protein>
    <recommendedName>
        <fullName evidence="9">Symplekin</fullName>
    </recommendedName>
</protein>
<feature type="domain" description="Symplekin/Pta1 N-terminal" evidence="5">
    <location>
        <begin position="100"/>
        <end position="321"/>
    </location>
</feature>
<dbReference type="Proteomes" id="UP001286313">
    <property type="component" value="Unassembled WGS sequence"/>
</dbReference>
<name>A0AAE1KDD3_PETCI</name>
<evidence type="ECO:0000256" key="1">
    <source>
        <dbReference type="ARBA" id="ARBA00004123"/>
    </source>
</evidence>
<dbReference type="GO" id="GO:0006397">
    <property type="term" value="P:mRNA processing"/>
    <property type="evidence" value="ECO:0007669"/>
    <property type="project" value="UniProtKB-KW"/>
</dbReference>
<evidence type="ECO:0000256" key="4">
    <source>
        <dbReference type="SAM" id="MobiDB-lite"/>
    </source>
</evidence>
<dbReference type="EMBL" id="JAWQEG010002826">
    <property type="protein sequence ID" value="KAK3869498.1"/>
    <property type="molecule type" value="Genomic_DNA"/>
</dbReference>
<sequence>MTEEEQTTRDRVVELLNASTFLQSEKEKIANLAKVQELIIHLEPLLLDSFFEEVAAFQTDRNSDVRKFVVGFIEEACKKDPGMLPRLVPNIQLLLADDAIAVVKRVVQAAAQLHRATLSWLALARTVTPEMEQVWHIITAIKNTIVTLIDHDNDGVRTQAIKFLEALVLLQTYTEADSITRDAEFNLDHVPLTVKVARPRKLEEEARMVLNKLVAFQGSIHISSVNLMTCMSSLTIIARARPQFLGKIINALEILHANLPPTLTKSQVNSVRKHLKIQMLNLLKHPASYDYHENITTVLNDLGVTASEVNKAMPSKDSIKKRVRRDKPGEDPGIVEQVSKKPRLEKEDKSITIDESSTTTASTDPAAAVASSSVSEKPSSALDITQRWLVEKLTPEKVSNLVMVTMLNLPEEMPAVFSAGYSPITAAGTTKQIQHVARLLSSQLTAAGVGPGAEQQAQQQDQEASTYEMDMIQENEAFQSGPVLVPAGVAGRGFRHKVKTMKLEEVTKPFPPANMTHMHSLLLGRLLRSSAASLSSDNAKSHIRILTMIIGCVSDLECTELEDFILEDVGGRGDLLISWLYSEYAMHHDFSQVGRLVTAASASKGKEGVRKKTYEDILGSVVVRLLRHDASKERDELLWRVFMEVPHMPDKLVEKLVMVGDQGSESVVAAALTLRDTANWRPLSSRPALQTLALLATRDNDAVRGEVTTILVEMCEGNESVRTIVADCAGQFLKYLLEKSPPKELCSQYLGRPPPNAEWTEATVKACLYLYLALLPLNQALIHDLAVVYVKTVNEAKRAILRLLEGPIRHMGMDSPQLLKLVETCPKGGETLITRIIHILTEKAPPSEALVCRVRELYNRRVSDVRFLIPVLTGLSKKEVIAVLPKLIKLNPHVVKEVFNRLWGVTLDTGASPLTPVDLLVALHLIDNEKCDVKTVIKATGLCFAERNIYTAEVLAFVLQQLMEQPELPTLFMRTVIQTLTHYPKLLSFIINVLQRLIAKQVWKQKKVWEGFIKCCQRAVPQSFTVLLQLPPAQLSDVFASAADLHAHLTSHVSTLTENQRSHIPTSLLEVIEGHNSDQTPLSLPLDSSLTMQEP</sequence>
<evidence type="ECO:0000259" key="6">
    <source>
        <dbReference type="Pfam" id="PF12295"/>
    </source>
</evidence>
<keyword evidence="2" id="KW-0507">mRNA processing</keyword>
<dbReference type="InterPro" id="IPR032460">
    <property type="entry name" value="Symplekin/Pta1_N"/>
</dbReference>
<dbReference type="Pfam" id="PF12295">
    <property type="entry name" value="Symplekin_C"/>
    <property type="match status" value="1"/>
</dbReference>
<dbReference type="SUPFAM" id="SSF48371">
    <property type="entry name" value="ARM repeat"/>
    <property type="match status" value="1"/>
</dbReference>
<evidence type="ECO:0000256" key="2">
    <source>
        <dbReference type="ARBA" id="ARBA00022664"/>
    </source>
</evidence>
<feature type="domain" description="Symplekin C-terminal" evidence="6">
    <location>
        <begin position="864"/>
        <end position="1040"/>
    </location>
</feature>
<dbReference type="InterPro" id="IPR021850">
    <property type="entry name" value="Symplekin/Pta1"/>
</dbReference>
<dbReference type="PANTHER" id="PTHR15245">
    <property type="entry name" value="SYMPLEKIN-RELATED"/>
    <property type="match status" value="1"/>
</dbReference>